<feature type="domain" description="Histidine kinase/HSP90-like ATPase" evidence="11">
    <location>
        <begin position="332"/>
        <end position="476"/>
    </location>
</feature>
<evidence type="ECO:0000256" key="1">
    <source>
        <dbReference type="ARBA" id="ARBA00000085"/>
    </source>
</evidence>
<evidence type="ECO:0000256" key="2">
    <source>
        <dbReference type="ARBA" id="ARBA00012438"/>
    </source>
</evidence>
<evidence type="ECO:0000259" key="11">
    <source>
        <dbReference type="Pfam" id="PF02518"/>
    </source>
</evidence>
<keyword evidence="10" id="KW-0472">Membrane</keyword>
<feature type="domain" description="Signal transduction histidine kinase subgroup 3 dimerisation and phosphoacceptor" evidence="12">
    <location>
        <begin position="220"/>
        <end position="286"/>
    </location>
</feature>
<dbReference type="EC" id="2.7.13.3" evidence="2"/>
<dbReference type="Pfam" id="PF02518">
    <property type="entry name" value="HATPase_c"/>
    <property type="match status" value="1"/>
</dbReference>
<dbReference type="GO" id="GO:0000155">
    <property type="term" value="F:phosphorelay sensor kinase activity"/>
    <property type="evidence" value="ECO:0007669"/>
    <property type="project" value="InterPro"/>
</dbReference>
<keyword evidence="8" id="KW-0902">Two-component regulatory system</keyword>
<feature type="region of interest" description="Disordered" evidence="9">
    <location>
        <begin position="372"/>
        <end position="443"/>
    </location>
</feature>
<protein>
    <recommendedName>
        <fullName evidence="2">histidine kinase</fullName>
        <ecNumber evidence="2">2.7.13.3</ecNumber>
    </recommendedName>
</protein>
<comment type="caution">
    <text evidence="13">The sequence shown here is derived from an EMBL/GenBank/DDBJ whole genome shotgun (WGS) entry which is preliminary data.</text>
</comment>
<comment type="catalytic activity">
    <reaction evidence="1">
        <text>ATP + protein L-histidine = ADP + protein N-phospho-L-histidine.</text>
        <dbReference type="EC" id="2.7.13.3"/>
    </reaction>
</comment>
<evidence type="ECO:0000256" key="9">
    <source>
        <dbReference type="SAM" id="MobiDB-lite"/>
    </source>
</evidence>
<keyword evidence="3" id="KW-0597">Phosphoprotein</keyword>
<evidence type="ECO:0000313" key="13">
    <source>
        <dbReference type="EMBL" id="MBB2924407.1"/>
    </source>
</evidence>
<feature type="transmembrane region" description="Helical" evidence="10">
    <location>
        <begin position="109"/>
        <end position="130"/>
    </location>
</feature>
<evidence type="ECO:0000313" key="14">
    <source>
        <dbReference type="Proteomes" id="UP000518206"/>
    </source>
</evidence>
<name>A0A7W4UHU1_9CELL</name>
<dbReference type="AlphaFoldDB" id="A0A7W4UHU1"/>
<gene>
    <name evidence="13" type="ORF">FHR80_003340</name>
</gene>
<dbReference type="PANTHER" id="PTHR24421:SF10">
    <property type="entry name" value="NITRATE_NITRITE SENSOR PROTEIN NARQ"/>
    <property type="match status" value="1"/>
</dbReference>
<dbReference type="GO" id="GO:0016020">
    <property type="term" value="C:membrane"/>
    <property type="evidence" value="ECO:0007669"/>
    <property type="project" value="InterPro"/>
</dbReference>
<reference evidence="13 14" key="2">
    <citation type="submission" date="2020-08" db="EMBL/GenBank/DDBJ databases">
        <authorList>
            <person name="Partida-Martinez L."/>
            <person name="Huntemann M."/>
            <person name="Clum A."/>
            <person name="Wang J."/>
            <person name="Palaniappan K."/>
            <person name="Ritter S."/>
            <person name="Chen I.-M."/>
            <person name="Stamatis D."/>
            <person name="Reddy T."/>
            <person name="O'Malley R."/>
            <person name="Daum C."/>
            <person name="Shapiro N."/>
            <person name="Ivanova N."/>
            <person name="Kyrpides N."/>
            <person name="Woyke T."/>
        </authorList>
    </citation>
    <scope>NUCLEOTIDE SEQUENCE [LARGE SCALE GENOMIC DNA]</scope>
    <source>
        <strain evidence="13 14">RAS26</strain>
    </source>
</reference>
<dbReference type="Gene3D" id="3.30.565.10">
    <property type="entry name" value="Histidine kinase-like ATPase, C-terminal domain"/>
    <property type="match status" value="1"/>
</dbReference>
<keyword evidence="6 13" id="KW-0418">Kinase</keyword>
<dbReference type="Gene3D" id="1.20.5.1930">
    <property type="match status" value="1"/>
</dbReference>
<evidence type="ECO:0000256" key="5">
    <source>
        <dbReference type="ARBA" id="ARBA00022741"/>
    </source>
</evidence>
<feature type="transmembrane region" description="Helical" evidence="10">
    <location>
        <begin position="168"/>
        <end position="192"/>
    </location>
</feature>
<keyword evidence="10" id="KW-0812">Transmembrane</keyword>
<evidence type="ECO:0000256" key="3">
    <source>
        <dbReference type="ARBA" id="ARBA00022553"/>
    </source>
</evidence>
<proteinExistence type="predicted"/>
<dbReference type="SUPFAM" id="SSF55874">
    <property type="entry name" value="ATPase domain of HSP90 chaperone/DNA topoisomerase II/histidine kinase"/>
    <property type="match status" value="1"/>
</dbReference>
<keyword evidence="10" id="KW-1133">Transmembrane helix</keyword>
<dbReference type="InterPro" id="IPR036890">
    <property type="entry name" value="HATPase_C_sf"/>
</dbReference>
<dbReference type="InterPro" id="IPR011712">
    <property type="entry name" value="Sig_transdc_His_kin_sub3_dim/P"/>
</dbReference>
<evidence type="ECO:0000256" key="6">
    <source>
        <dbReference type="ARBA" id="ARBA00022777"/>
    </source>
</evidence>
<dbReference type="Proteomes" id="UP000518206">
    <property type="component" value="Unassembled WGS sequence"/>
</dbReference>
<dbReference type="GO" id="GO:0046983">
    <property type="term" value="F:protein dimerization activity"/>
    <property type="evidence" value="ECO:0007669"/>
    <property type="project" value="InterPro"/>
</dbReference>
<evidence type="ECO:0000256" key="4">
    <source>
        <dbReference type="ARBA" id="ARBA00022679"/>
    </source>
</evidence>
<evidence type="ECO:0000256" key="7">
    <source>
        <dbReference type="ARBA" id="ARBA00022840"/>
    </source>
</evidence>
<evidence type="ECO:0000256" key="10">
    <source>
        <dbReference type="SAM" id="Phobius"/>
    </source>
</evidence>
<keyword evidence="7" id="KW-0067">ATP-binding</keyword>
<evidence type="ECO:0000259" key="12">
    <source>
        <dbReference type="Pfam" id="PF07730"/>
    </source>
</evidence>
<dbReference type="GO" id="GO:0005524">
    <property type="term" value="F:ATP binding"/>
    <property type="evidence" value="ECO:0007669"/>
    <property type="project" value="UniProtKB-KW"/>
</dbReference>
<dbReference type="RefSeq" id="WP_183297212.1">
    <property type="nucleotide sequence ID" value="NZ_JACHVX010000005.1"/>
</dbReference>
<accession>A0A7W4UHU1</accession>
<dbReference type="PANTHER" id="PTHR24421">
    <property type="entry name" value="NITRATE/NITRITE SENSOR PROTEIN NARX-RELATED"/>
    <property type="match status" value="1"/>
</dbReference>
<dbReference type="InterPro" id="IPR050482">
    <property type="entry name" value="Sensor_HK_TwoCompSys"/>
</dbReference>
<feature type="transmembrane region" description="Helical" evidence="10">
    <location>
        <begin position="20"/>
        <end position="43"/>
    </location>
</feature>
<feature type="transmembrane region" description="Helical" evidence="10">
    <location>
        <begin position="55"/>
        <end position="74"/>
    </location>
</feature>
<evidence type="ECO:0000256" key="8">
    <source>
        <dbReference type="ARBA" id="ARBA00023012"/>
    </source>
</evidence>
<sequence length="478" mass="48714">MGLRAGTGRLVRPLTSGETVRSGVFLVIGGVVATAYLVLVVGFVQMLRTPGTPTAVGLVLAAVTAVIASTPPFLAPVRTLEVHATRTFLGVDVPVPVAEPDAATRWRGALWYGVHLVAGAAVLTAVLITVPVTAQLVLSALGVDGLTGADGLPRLTALPTAGGALDRVLWAALAVALPVVLAHLVTLCAWGLRLLAPALLGPSADERVAELERAATRLAERNRLARELHDSVGHALTVTTLQAAAAARTLDHDPEGARRSLRAIELAGRAAMADLDHVLGLLREPADAAASRAPVPDLGALDRLVAETREAGAEVVLDVDGDVATVGGATSREAYRIVQESLTNALRHAAGQRVAVHVRVGAGEVEVVVSNPAGGGARERGPGVADAGGVGTSAEVTGGSGRELSGSGQGLVGNGQGSSRVGQPHDRPAPGVDSRAHVGSGQGLVGMAERVRVLRGDLDVGERDGAWTVHATLPRERA</sequence>
<keyword evidence="4" id="KW-0808">Transferase</keyword>
<dbReference type="Pfam" id="PF07730">
    <property type="entry name" value="HisKA_3"/>
    <property type="match status" value="1"/>
</dbReference>
<feature type="compositionally biased region" description="Gly residues" evidence="9">
    <location>
        <begin position="407"/>
        <end position="416"/>
    </location>
</feature>
<organism evidence="13 14">
    <name type="scientific">Cellulomonas cellasea</name>
    <dbReference type="NCBI Taxonomy" id="43670"/>
    <lineage>
        <taxon>Bacteria</taxon>
        <taxon>Bacillati</taxon>
        <taxon>Actinomycetota</taxon>
        <taxon>Actinomycetes</taxon>
        <taxon>Micrococcales</taxon>
        <taxon>Cellulomonadaceae</taxon>
        <taxon>Cellulomonas</taxon>
    </lineage>
</organism>
<dbReference type="EMBL" id="JACHVX010000005">
    <property type="protein sequence ID" value="MBB2924407.1"/>
    <property type="molecule type" value="Genomic_DNA"/>
</dbReference>
<reference evidence="13 14" key="1">
    <citation type="submission" date="2020-08" db="EMBL/GenBank/DDBJ databases">
        <title>The Agave Microbiome: Exploring the role of microbial communities in plant adaptations to desert environments.</title>
        <authorList>
            <person name="Partida-Martinez L.P."/>
        </authorList>
    </citation>
    <scope>NUCLEOTIDE SEQUENCE [LARGE SCALE GENOMIC DNA]</scope>
    <source>
        <strain evidence="13 14">RAS26</strain>
    </source>
</reference>
<dbReference type="InterPro" id="IPR003594">
    <property type="entry name" value="HATPase_dom"/>
</dbReference>
<keyword evidence="5" id="KW-0547">Nucleotide-binding</keyword>